<sequence length="99" mass="11268">MERYGSSTSAPPTPQRFISMENGKQEVQPGIPLGRTGSKLAEDLAKKDRFLQAHKEQAKSALEWLHTIQKTTDHWPRVAILHNPRNLPGKEKDIREKTI</sequence>
<accession>A0A9Q3HYI7</accession>
<dbReference type="EMBL" id="AVOT02029852">
    <property type="protein sequence ID" value="MBW0522836.1"/>
    <property type="molecule type" value="Genomic_DNA"/>
</dbReference>
<evidence type="ECO:0000256" key="1">
    <source>
        <dbReference type="SAM" id="MobiDB-lite"/>
    </source>
</evidence>
<organism evidence="2 3">
    <name type="scientific">Austropuccinia psidii MF-1</name>
    <dbReference type="NCBI Taxonomy" id="1389203"/>
    <lineage>
        <taxon>Eukaryota</taxon>
        <taxon>Fungi</taxon>
        <taxon>Dikarya</taxon>
        <taxon>Basidiomycota</taxon>
        <taxon>Pucciniomycotina</taxon>
        <taxon>Pucciniomycetes</taxon>
        <taxon>Pucciniales</taxon>
        <taxon>Sphaerophragmiaceae</taxon>
        <taxon>Austropuccinia</taxon>
    </lineage>
</organism>
<name>A0A9Q3HYI7_9BASI</name>
<comment type="caution">
    <text evidence="2">The sequence shown here is derived from an EMBL/GenBank/DDBJ whole genome shotgun (WGS) entry which is preliminary data.</text>
</comment>
<feature type="region of interest" description="Disordered" evidence="1">
    <location>
        <begin position="1"/>
        <end position="36"/>
    </location>
</feature>
<dbReference type="Proteomes" id="UP000765509">
    <property type="component" value="Unassembled WGS sequence"/>
</dbReference>
<proteinExistence type="predicted"/>
<keyword evidence="3" id="KW-1185">Reference proteome</keyword>
<evidence type="ECO:0000313" key="2">
    <source>
        <dbReference type="EMBL" id="MBW0522836.1"/>
    </source>
</evidence>
<feature type="compositionally biased region" description="Polar residues" evidence="1">
    <location>
        <begin position="1"/>
        <end position="10"/>
    </location>
</feature>
<reference evidence="2" key="1">
    <citation type="submission" date="2021-03" db="EMBL/GenBank/DDBJ databases">
        <title>Draft genome sequence of rust myrtle Austropuccinia psidii MF-1, a brazilian biotype.</title>
        <authorList>
            <person name="Quecine M.C."/>
            <person name="Pachon D.M.R."/>
            <person name="Bonatelli M.L."/>
            <person name="Correr F.H."/>
            <person name="Franceschini L.M."/>
            <person name="Leite T.F."/>
            <person name="Margarido G.R.A."/>
            <person name="Almeida C.A."/>
            <person name="Ferrarezi J.A."/>
            <person name="Labate C.A."/>
        </authorList>
    </citation>
    <scope>NUCLEOTIDE SEQUENCE</scope>
    <source>
        <strain evidence="2">MF-1</strain>
    </source>
</reference>
<evidence type="ECO:0000313" key="3">
    <source>
        <dbReference type="Proteomes" id="UP000765509"/>
    </source>
</evidence>
<protein>
    <submittedName>
        <fullName evidence="2">Uncharacterized protein</fullName>
    </submittedName>
</protein>
<dbReference type="AlphaFoldDB" id="A0A9Q3HYI7"/>
<gene>
    <name evidence="2" type="ORF">O181_062551</name>
</gene>